<dbReference type="Pfam" id="PF05685">
    <property type="entry name" value="Uma2"/>
    <property type="match status" value="1"/>
</dbReference>
<dbReference type="CDD" id="cd06260">
    <property type="entry name" value="DUF820-like"/>
    <property type="match status" value="1"/>
</dbReference>
<keyword evidence="2" id="KW-0540">Nuclease</keyword>
<sequence length="240" mass="27728">MDDDWTSEPYPVPIERMRDRVYQRFSTDTVRNLNPSGELDTVHLMTAAISGLTDPHLEDDEIGWTDEELDMIPEEIRYEIEDGILTVSPRPALWHQKFEAKLITLLDAQCREEWTSLPEAEIRIYESGKITQSRSPDLMVVPTKITTPEADRNWVHPHEIALALEIVSPSSRIGDRITKSAIYAEWKIPFYLRLESKPTVALYEYRLDPETGQYRTPVQHTSEFTTDVPFPLRIDLSMLG</sequence>
<comment type="caution">
    <text evidence="2">The sequence shown here is derived from an EMBL/GenBank/DDBJ whole genome shotgun (WGS) entry which is preliminary data.</text>
</comment>
<dbReference type="InterPro" id="IPR011335">
    <property type="entry name" value="Restrct_endonuc-II-like"/>
</dbReference>
<dbReference type="Gene3D" id="3.90.1570.10">
    <property type="entry name" value="tt1808, chain A"/>
    <property type="match status" value="1"/>
</dbReference>
<dbReference type="InParanoid" id="A0A545ATD6"/>
<accession>A0A545ATD6</accession>
<organism evidence="2 3">
    <name type="scientific">Cryptosporangium phraense</name>
    <dbReference type="NCBI Taxonomy" id="2593070"/>
    <lineage>
        <taxon>Bacteria</taxon>
        <taxon>Bacillati</taxon>
        <taxon>Actinomycetota</taxon>
        <taxon>Actinomycetes</taxon>
        <taxon>Cryptosporangiales</taxon>
        <taxon>Cryptosporangiaceae</taxon>
        <taxon>Cryptosporangium</taxon>
    </lineage>
</organism>
<evidence type="ECO:0000313" key="3">
    <source>
        <dbReference type="Proteomes" id="UP000317982"/>
    </source>
</evidence>
<dbReference type="EMBL" id="VIRS01000008">
    <property type="protein sequence ID" value="TQS44604.1"/>
    <property type="molecule type" value="Genomic_DNA"/>
</dbReference>
<name>A0A545ATD6_9ACTN</name>
<dbReference type="GO" id="GO:0004519">
    <property type="term" value="F:endonuclease activity"/>
    <property type="evidence" value="ECO:0007669"/>
    <property type="project" value="UniProtKB-KW"/>
</dbReference>
<keyword evidence="2" id="KW-0378">Hydrolase</keyword>
<proteinExistence type="predicted"/>
<evidence type="ECO:0000313" key="2">
    <source>
        <dbReference type="EMBL" id="TQS44604.1"/>
    </source>
</evidence>
<dbReference type="Proteomes" id="UP000317982">
    <property type="component" value="Unassembled WGS sequence"/>
</dbReference>
<dbReference type="OrthoDB" id="3423889at2"/>
<keyword evidence="2" id="KW-0255">Endonuclease</keyword>
<protein>
    <submittedName>
        <fullName evidence="2">Uma2 family endonuclease</fullName>
    </submittedName>
</protein>
<evidence type="ECO:0000259" key="1">
    <source>
        <dbReference type="Pfam" id="PF05685"/>
    </source>
</evidence>
<dbReference type="InterPro" id="IPR012296">
    <property type="entry name" value="Nuclease_put_TT1808"/>
</dbReference>
<dbReference type="PANTHER" id="PTHR35400">
    <property type="entry name" value="SLR1083 PROTEIN"/>
    <property type="match status" value="1"/>
</dbReference>
<dbReference type="AlphaFoldDB" id="A0A545ATD6"/>
<dbReference type="InterPro" id="IPR008538">
    <property type="entry name" value="Uma2"/>
</dbReference>
<dbReference type="SUPFAM" id="SSF52980">
    <property type="entry name" value="Restriction endonuclease-like"/>
    <property type="match status" value="1"/>
</dbReference>
<dbReference type="PANTHER" id="PTHR35400:SF3">
    <property type="entry name" value="SLL1072 PROTEIN"/>
    <property type="match status" value="1"/>
</dbReference>
<keyword evidence="3" id="KW-1185">Reference proteome</keyword>
<reference evidence="2 3" key="1">
    <citation type="submission" date="2019-07" db="EMBL/GenBank/DDBJ databases">
        <title>Cryptosporangium phraense sp. nov., isolated from plant litter.</title>
        <authorList>
            <person name="Suriyachadkun C."/>
        </authorList>
    </citation>
    <scope>NUCLEOTIDE SEQUENCE [LARGE SCALE GENOMIC DNA]</scope>
    <source>
        <strain evidence="2 3">A-T 5661</strain>
    </source>
</reference>
<feature type="domain" description="Putative restriction endonuclease" evidence="1">
    <location>
        <begin position="70"/>
        <end position="220"/>
    </location>
</feature>
<dbReference type="RefSeq" id="WP_142705086.1">
    <property type="nucleotide sequence ID" value="NZ_VIRS01000008.1"/>
</dbReference>
<gene>
    <name evidence="2" type="ORF">FL583_14240</name>
</gene>